<dbReference type="RefSeq" id="XP_001686651.1">
    <property type="nucleotide sequence ID" value="XM_001686599.1"/>
</dbReference>
<protein>
    <submittedName>
        <fullName evidence="3">Uncharacterized protein</fullName>
    </submittedName>
</protein>
<feature type="compositionally biased region" description="Low complexity" evidence="2">
    <location>
        <begin position="333"/>
        <end position="342"/>
    </location>
</feature>
<dbReference type="VEuPathDB" id="TriTrypDB:LMJFC_360015100"/>
<reference evidence="3 4" key="2">
    <citation type="journal article" date="2011" name="Genome Res.">
        <title>Chromosome and gene copy number variation allow major structural change between species and strains of Leishmania.</title>
        <authorList>
            <person name="Rogers M.B."/>
            <person name="Hilley J.D."/>
            <person name="Dickens N.J."/>
            <person name="Wilkes J."/>
            <person name="Bates P.A."/>
            <person name="Depledge D.P."/>
            <person name="Harris D."/>
            <person name="Her Y."/>
            <person name="Herzyk P."/>
            <person name="Imamura H."/>
            <person name="Otto T.D."/>
            <person name="Sanders M."/>
            <person name="Seeger K."/>
            <person name="Dujardin J.C."/>
            <person name="Berriman M."/>
            <person name="Smith D.F."/>
            <person name="Hertz-Fowler C."/>
            <person name="Mottram J.C."/>
        </authorList>
    </citation>
    <scope>NUCLEOTIDE SEQUENCE [LARGE SCALE GENOMIC DNA]</scope>
    <source>
        <strain evidence="4">MHOM/IL/81/Friedlin</strain>
    </source>
</reference>
<dbReference type="eggNOG" id="ENOG502SHCK">
    <property type="taxonomic scope" value="Eukaryota"/>
</dbReference>
<evidence type="ECO:0000313" key="3">
    <source>
        <dbReference type="EMBL" id="CAJ09032.1"/>
    </source>
</evidence>
<feature type="compositionally biased region" description="Low complexity" evidence="2">
    <location>
        <begin position="267"/>
        <end position="280"/>
    </location>
</feature>
<dbReference type="InParanoid" id="Q4Q1Z7"/>
<keyword evidence="1" id="KW-0175">Coiled coil</keyword>
<feature type="region of interest" description="Disordered" evidence="2">
    <location>
        <begin position="253"/>
        <end position="380"/>
    </location>
</feature>
<keyword evidence="4" id="KW-1185">Reference proteome</keyword>
<evidence type="ECO:0000256" key="1">
    <source>
        <dbReference type="SAM" id="Coils"/>
    </source>
</evidence>
<dbReference type="VEuPathDB" id="TriTrypDB:LMJLV39_360013600"/>
<feature type="region of interest" description="Disordered" evidence="2">
    <location>
        <begin position="455"/>
        <end position="500"/>
    </location>
</feature>
<dbReference type="Proteomes" id="UP000000542">
    <property type="component" value="Chromosome 36"/>
</dbReference>
<dbReference type="VEuPathDB" id="TriTrypDB:LMJSD75_360013600"/>
<accession>Q4Q1Z7</accession>
<dbReference type="VEuPathDB" id="TriTrypDB:LMJSD75_360013500"/>
<feature type="region of interest" description="Disordered" evidence="2">
    <location>
        <begin position="1"/>
        <end position="96"/>
    </location>
</feature>
<dbReference type="EMBL" id="FR796432">
    <property type="protein sequence ID" value="CAJ09032.1"/>
    <property type="molecule type" value="Genomic_DNA"/>
</dbReference>
<proteinExistence type="predicted"/>
<dbReference type="OMA" id="EMDAEVH"/>
<dbReference type="KEGG" id="lma:LMJF_36_0790"/>
<dbReference type="HOGENOM" id="CLU_486146_0_0_1"/>
<sequence length="561" mass="60500">MERDKPPPALRFARQWTLPSSSAGDAGFATLDYPSRHTESPSPFSRSHVPLTPSPDRAGRRQPLEGSLAPGSPSPLPPLELSALTSGGAARHADASLERTSLPVPAASSASNVAARCVQPMMSASDADGKSFWRRQAQRLEATCTALEEELRTVYRVFGKEADGIPRVLEASSHTSLLAVGSVDPTYETVARERDMARLELAREREKNFLLRHRLREMDAEVHGLQIRHARVVGQQRVGDASKRALPSFDSVSNVGVRSAKHRRASTRCCSSSRSSAQSTRDVRRSPTYSHSRSITRPYTSSSAKREESPRPTPAPVSTCSAHYSDDSKVARSSTASTSSSACRESGRRAANMSVADPAAFRKPHGLSTHSPVKPSRQATDAYEAEARDLLTWLLSARPSSSSPSRRQLFLWQKGGAGSRGPESVRHSNLESPPRRVFHNGFFSAAVAISEGEGDGGRWARGTAHGAAKARPAIRDSRLLTPIPPQQERGAAHDEKARGHPTGAVRSFCAMPLWMRATQSAADPSRDALSGKGAPTGHAGDGEWIAWQPHVIAPRQQSGEA</sequence>
<evidence type="ECO:0000256" key="2">
    <source>
        <dbReference type="SAM" id="MobiDB-lite"/>
    </source>
</evidence>
<dbReference type="AlphaFoldDB" id="Q4Q1Z7"/>
<evidence type="ECO:0000313" key="4">
    <source>
        <dbReference type="Proteomes" id="UP000000542"/>
    </source>
</evidence>
<organism evidence="3 4">
    <name type="scientific">Leishmania major</name>
    <dbReference type="NCBI Taxonomy" id="5664"/>
    <lineage>
        <taxon>Eukaryota</taxon>
        <taxon>Discoba</taxon>
        <taxon>Euglenozoa</taxon>
        <taxon>Kinetoplastea</taxon>
        <taxon>Metakinetoplastina</taxon>
        <taxon>Trypanosomatida</taxon>
        <taxon>Trypanosomatidae</taxon>
        <taxon>Leishmaniinae</taxon>
        <taxon>Leishmania</taxon>
    </lineage>
</organism>
<gene>
    <name evidence="3" type="ORF">LMJF_36_0790</name>
</gene>
<feature type="coiled-coil region" evidence="1">
    <location>
        <begin position="130"/>
        <end position="157"/>
    </location>
</feature>
<feature type="region of interest" description="Disordered" evidence="2">
    <location>
        <begin position="522"/>
        <end position="543"/>
    </location>
</feature>
<feature type="compositionally biased region" description="Polar residues" evidence="2">
    <location>
        <begin position="287"/>
        <end position="303"/>
    </location>
</feature>
<reference evidence="3 4" key="1">
    <citation type="journal article" date="2005" name="Science">
        <title>The genome of the kinetoplastid parasite, Leishmania major.</title>
        <authorList>
            <person name="Ivens A.C."/>
            <person name="Peacock C.S."/>
            <person name="Worthey E.A."/>
            <person name="Murphy L."/>
            <person name="Aggarwal G."/>
            <person name="Berriman M."/>
            <person name="Sisk E."/>
            <person name="Rajandream M.A."/>
            <person name="Adlem E."/>
            <person name="Aert R."/>
            <person name="Anupama A."/>
            <person name="Apostolou Z."/>
            <person name="Attipoe P."/>
            <person name="Bason N."/>
            <person name="Bauser C."/>
            <person name="Beck A."/>
            <person name="Beverley S.M."/>
            <person name="Bianchettin G."/>
            <person name="Borzym K."/>
            <person name="Bothe G."/>
            <person name="Bruschi C.V."/>
            <person name="Collins M."/>
            <person name="Cadag E."/>
            <person name="Ciarloni L."/>
            <person name="Clayton C."/>
            <person name="Coulson R.M."/>
            <person name="Cronin A."/>
            <person name="Cruz A.K."/>
            <person name="Davies R.M."/>
            <person name="De Gaudenzi J."/>
            <person name="Dobson D.E."/>
            <person name="Duesterhoeft A."/>
            <person name="Fazelina G."/>
            <person name="Fosker N."/>
            <person name="Frasch A.C."/>
            <person name="Fraser A."/>
            <person name="Fuchs M."/>
            <person name="Gabel C."/>
            <person name="Goble A."/>
            <person name="Goffeau A."/>
            <person name="Harris D."/>
            <person name="Hertz-Fowler C."/>
            <person name="Hilbert H."/>
            <person name="Horn D."/>
            <person name="Huang Y."/>
            <person name="Klages S."/>
            <person name="Knights A."/>
            <person name="Kube M."/>
            <person name="Larke N."/>
            <person name="Litvin L."/>
            <person name="Lord A."/>
            <person name="Louie T."/>
            <person name="Marra M."/>
            <person name="Masuy D."/>
            <person name="Matthews K."/>
            <person name="Michaeli S."/>
            <person name="Mottram J.C."/>
            <person name="Muller-Auer S."/>
            <person name="Munden H."/>
            <person name="Nelson S."/>
            <person name="Norbertczak H."/>
            <person name="Oliver K."/>
            <person name="O'neil S."/>
            <person name="Pentony M."/>
            <person name="Pohl T.M."/>
            <person name="Price C."/>
            <person name="Purnelle B."/>
            <person name="Quail M.A."/>
            <person name="Rabbinowitsch E."/>
            <person name="Reinhardt R."/>
            <person name="Rieger M."/>
            <person name="Rinta J."/>
            <person name="Robben J."/>
            <person name="Robertson L."/>
            <person name="Ruiz J.C."/>
            <person name="Rutter S."/>
            <person name="Saunders D."/>
            <person name="Schafer M."/>
            <person name="Schein J."/>
            <person name="Schwartz D.C."/>
            <person name="Seeger K."/>
            <person name="Seyler A."/>
            <person name="Sharp S."/>
            <person name="Shin H."/>
            <person name="Sivam D."/>
            <person name="Squares R."/>
            <person name="Squares S."/>
            <person name="Tosato V."/>
            <person name="Vogt C."/>
            <person name="Volckaert G."/>
            <person name="Wambutt R."/>
            <person name="Warren T."/>
            <person name="Wedler H."/>
            <person name="Woodward J."/>
            <person name="Zhou S."/>
            <person name="Zimmermann W."/>
            <person name="Smith D.F."/>
            <person name="Blackwell J.M."/>
            <person name="Stuart K.D."/>
            <person name="Barrell B."/>
            <person name="Myler P.J."/>
        </authorList>
    </citation>
    <scope>NUCLEOTIDE SEQUENCE [LARGE SCALE GENOMIC DNA]</scope>
    <source>
        <strain evidence="4">MHOM/IL/81/Friedlin</strain>
    </source>
</reference>
<dbReference type="VEuPathDB" id="TriTrypDB:LmjF.36.0790"/>
<dbReference type="GeneID" id="5655329"/>
<name>Q4Q1Z7_LEIMA</name>